<dbReference type="PANTHER" id="PTHR38471">
    <property type="entry name" value="FOUR HELIX BUNDLE PROTEIN"/>
    <property type="match status" value="1"/>
</dbReference>
<dbReference type="InterPro" id="IPR036583">
    <property type="entry name" value="23S_rRNA_IVS_sf"/>
</dbReference>
<feature type="non-terminal residue" evidence="1">
    <location>
        <position position="1"/>
    </location>
</feature>
<dbReference type="CDD" id="cd16377">
    <property type="entry name" value="23S_rRNA_IVP_like"/>
    <property type="match status" value="1"/>
</dbReference>
<sequence length="94" mass="10679">GFPREELYGITSQIRRAAFSVPLNITEGQASSSKKEFLSFLNIANRSLVETEYLLEACLALGFLGKQDYKRLDILRYETGILLYAFIKSLKLKV</sequence>
<dbReference type="NCBIfam" id="TIGR02436">
    <property type="entry name" value="four helix bundle protein"/>
    <property type="match status" value="1"/>
</dbReference>
<proteinExistence type="predicted"/>
<dbReference type="AlphaFoldDB" id="A0A2M7SE39"/>
<dbReference type="Proteomes" id="UP000229307">
    <property type="component" value="Unassembled WGS sequence"/>
</dbReference>
<dbReference type="SUPFAM" id="SSF158446">
    <property type="entry name" value="IVS-encoded protein-like"/>
    <property type="match status" value="1"/>
</dbReference>
<gene>
    <name evidence="1" type="ORF">COY52_03085</name>
</gene>
<dbReference type="EMBL" id="PFMR01000087">
    <property type="protein sequence ID" value="PIZ17741.1"/>
    <property type="molecule type" value="Genomic_DNA"/>
</dbReference>
<protein>
    <submittedName>
        <fullName evidence="1">Four helix bundle protein</fullName>
    </submittedName>
</protein>
<dbReference type="Pfam" id="PF05635">
    <property type="entry name" value="23S_rRNA_IVP"/>
    <property type="match status" value="1"/>
</dbReference>
<name>A0A2M7SE39_9BACT</name>
<accession>A0A2M7SE39</accession>
<evidence type="ECO:0000313" key="1">
    <source>
        <dbReference type="EMBL" id="PIZ17741.1"/>
    </source>
</evidence>
<reference evidence="2" key="1">
    <citation type="submission" date="2017-09" db="EMBL/GenBank/DDBJ databases">
        <title>Depth-based differentiation of microbial function through sediment-hosted aquifers and enrichment of novel symbionts in the deep terrestrial subsurface.</title>
        <authorList>
            <person name="Probst A.J."/>
            <person name="Ladd B."/>
            <person name="Jarett J.K."/>
            <person name="Geller-Mcgrath D.E."/>
            <person name="Sieber C.M.K."/>
            <person name="Emerson J.B."/>
            <person name="Anantharaman K."/>
            <person name="Thomas B.C."/>
            <person name="Malmstrom R."/>
            <person name="Stieglmeier M."/>
            <person name="Klingl A."/>
            <person name="Woyke T."/>
            <person name="Ryan C.M."/>
            <person name="Banfield J.F."/>
        </authorList>
    </citation>
    <scope>NUCLEOTIDE SEQUENCE [LARGE SCALE GENOMIC DNA]</scope>
</reference>
<dbReference type="Gene3D" id="1.20.1440.60">
    <property type="entry name" value="23S rRNA-intervening sequence"/>
    <property type="match status" value="1"/>
</dbReference>
<evidence type="ECO:0000313" key="2">
    <source>
        <dbReference type="Proteomes" id="UP000229307"/>
    </source>
</evidence>
<organism evidence="1 2">
    <name type="scientific">Candidatus Desantisbacteria bacterium CG_4_10_14_0_8_um_filter_48_22</name>
    <dbReference type="NCBI Taxonomy" id="1974543"/>
    <lineage>
        <taxon>Bacteria</taxon>
        <taxon>Candidatus Desantisiibacteriota</taxon>
    </lineage>
</organism>
<dbReference type="InterPro" id="IPR012657">
    <property type="entry name" value="23S_rRNA-intervening_sequence"/>
</dbReference>
<dbReference type="PANTHER" id="PTHR38471:SF2">
    <property type="entry name" value="FOUR HELIX BUNDLE PROTEIN"/>
    <property type="match status" value="1"/>
</dbReference>
<comment type="caution">
    <text evidence="1">The sequence shown here is derived from an EMBL/GenBank/DDBJ whole genome shotgun (WGS) entry which is preliminary data.</text>
</comment>